<keyword evidence="2" id="KW-1185">Reference proteome</keyword>
<feature type="chain" id="PRO_5034480642" evidence="1">
    <location>
        <begin position="22"/>
        <end position="176"/>
    </location>
</feature>
<dbReference type="PIRSF" id="PIRSF016481">
    <property type="entry name" value="Pilus_assembly_PilP"/>
    <property type="match status" value="1"/>
</dbReference>
<dbReference type="InterPro" id="IPR007446">
    <property type="entry name" value="PilP"/>
</dbReference>
<proteinExistence type="predicted"/>
<dbReference type="Proteomes" id="UP000675920">
    <property type="component" value="Unplaced"/>
</dbReference>
<dbReference type="Pfam" id="PF04351">
    <property type="entry name" value="PilP"/>
    <property type="match status" value="1"/>
</dbReference>
<dbReference type="OrthoDB" id="5296580at2"/>
<protein>
    <submittedName>
        <fullName evidence="3">Pilus assembly protein PilP</fullName>
    </submittedName>
</protein>
<evidence type="ECO:0000313" key="3">
    <source>
        <dbReference type="RefSeq" id="WP_028309928.1"/>
    </source>
</evidence>
<dbReference type="AlphaFoldDB" id="A0A8B6X0Q7"/>
<dbReference type="Gene3D" id="2.30.30.830">
    <property type="match status" value="1"/>
</dbReference>
<keyword evidence="1" id="KW-0732">Signal</keyword>
<evidence type="ECO:0000313" key="2">
    <source>
        <dbReference type="Proteomes" id="UP000675920"/>
    </source>
</evidence>
<evidence type="ECO:0000256" key="1">
    <source>
        <dbReference type="SAM" id="SignalP"/>
    </source>
</evidence>
<organism evidence="2 3">
    <name type="scientific">Derxia gummosa DSM 723</name>
    <dbReference type="NCBI Taxonomy" id="1121388"/>
    <lineage>
        <taxon>Bacteria</taxon>
        <taxon>Pseudomonadati</taxon>
        <taxon>Pseudomonadota</taxon>
        <taxon>Betaproteobacteria</taxon>
        <taxon>Burkholderiales</taxon>
        <taxon>Alcaligenaceae</taxon>
        <taxon>Derxia</taxon>
    </lineage>
</organism>
<dbReference type="PROSITE" id="PS51257">
    <property type="entry name" value="PROKAR_LIPOPROTEIN"/>
    <property type="match status" value="1"/>
</dbReference>
<feature type="signal peptide" evidence="1">
    <location>
        <begin position="1"/>
        <end position="21"/>
    </location>
</feature>
<reference evidence="3" key="1">
    <citation type="submission" date="2025-08" db="UniProtKB">
        <authorList>
            <consortium name="RefSeq"/>
        </authorList>
    </citation>
    <scope>IDENTIFICATION</scope>
</reference>
<name>A0A8B6X0Q7_9BURK</name>
<dbReference type="RefSeq" id="WP_028309928.1">
    <property type="nucleotide sequence ID" value="NZ_AXWS01000002.1"/>
</dbReference>
<accession>A0A8B6X0Q7</accession>
<sequence length="176" mass="19678">MRRMLALTGAVVVGLAGCAGADEDELKEWMSEVRRDVRPMVQPIPAPKKFEPYVYDRMAQDEPFNPVKIEAALQKLAARSSSGIKPDMDRRREALEAFPLDSLKMVGTLQKDATRVALLRVDGSVFQARVGNYVGQNFGVITRITETDVAIKEIVQDAAGEWVERMSTLQLQENQR</sequence>